<gene>
    <name evidence="1" type="ORF">CARN8_530002</name>
</gene>
<dbReference type="EMBL" id="UOYP01000479">
    <property type="protein sequence ID" value="VAY89120.1"/>
    <property type="molecule type" value="Genomic_DNA"/>
</dbReference>
<accession>A0A3P3ZQN0</accession>
<sequence>MEQCWIRLMARCYPQMFLSQRLWPYWASDWQECCLPGGSSDYQSIIRVTEGTGRLSNRRADEVRMEGVDYAPIGKYAHPFELHRFERHSNLPPNGGIARKTRQI</sequence>
<proteinExistence type="predicted"/>
<reference evidence="1" key="1">
    <citation type="submission" date="2018-10" db="EMBL/GenBank/DDBJ databases">
        <authorList>
            <person name="Plewniak F."/>
        </authorList>
    </citation>
    <scope>NUCLEOTIDE SEQUENCE</scope>
</reference>
<organism evidence="1">
    <name type="scientific">mine drainage metagenome</name>
    <dbReference type="NCBI Taxonomy" id="410659"/>
    <lineage>
        <taxon>unclassified sequences</taxon>
        <taxon>metagenomes</taxon>
        <taxon>ecological metagenomes</taxon>
    </lineage>
</organism>
<protein>
    <submittedName>
        <fullName evidence="1">Uncharacterized protein</fullName>
    </submittedName>
</protein>
<dbReference type="AlphaFoldDB" id="A0A3P3ZQN0"/>
<evidence type="ECO:0000313" key="1">
    <source>
        <dbReference type="EMBL" id="VAY89120.1"/>
    </source>
</evidence>
<name>A0A3P3ZQN0_9ZZZZ</name>